<comment type="caution">
    <text evidence="3">The sequence shown here is derived from an EMBL/GenBank/DDBJ whole genome shotgun (WGS) entry which is preliminary data.</text>
</comment>
<dbReference type="Pfam" id="PF14438">
    <property type="entry name" value="SM-ATX"/>
    <property type="match status" value="1"/>
</dbReference>
<sequence>MRARQKKSYWKSGTKQGVRSKLVGMGGGAAVEMNLQQAMQPKSSANGFGRRRAERDWGTRFENKVQSGKSHTNRSSNAGGFPWPEVLVTLDYTSCSNKIDIGAMGKVGVYESPSRDRLVYLTTCLIGHPVEVQLKNGSIYSGTCHTINFEKEFSIILKMARVIKEKDVSVQGQKAEFVSKAPSKTLILPGKEVVQVIAKDISVTIDGMSNELQHAKEQEIMIDSFISQSRLVEMGRELEPWIPDEDNPQCPELENIFDGPWNSLHTLMDVFGNCVDIFSVAPASYVWGWDQFETNEMLFGVKSTFDEELYTTKLERGPQMKDLEKEAGRIAREIEGEETRDLHLAEERGIHLHESFDIDEETRFSSVYRGGAIDDGGCEELDHTVINSHDSETFGGPSSCSIKKSADLTQAKSNDGTRVLSSSSLDEAQCSQSSTCADLLHPGSHDHAAQLPSEPPTRSFSTSDSESRFQDDQHREHGAVADIKELVEEQMLTEDAQLSKGENLKPMDSKKKESDKGRLSPNITAYAPSSHVVPKNHEKTSSPGQLLEVVASVKGAGETLPVNSRGRPGSSTSSNSDCAGALAASSGPGLSPSSSIGSLSSEKSTLNPHAKEFKLNPNAKSFTPSQTPARPTSPMSDGSFYFQPNVSAVPHMHGMPVGIGLGPSFNGQQPVIFNQQLATLQTPQAYLHPGGPQFDIMGKKDLKLPGKTSNPDLPTCRLVPRKPRRCRSKLFRSKQ</sequence>
<evidence type="ECO:0000259" key="2">
    <source>
        <dbReference type="SMART" id="SM01272"/>
    </source>
</evidence>
<dbReference type="InterPro" id="IPR045117">
    <property type="entry name" value="ATXN2-like"/>
</dbReference>
<feature type="compositionally biased region" description="Basic and acidic residues" evidence="1">
    <location>
        <begin position="502"/>
        <end position="518"/>
    </location>
</feature>
<feature type="region of interest" description="Disordered" evidence="1">
    <location>
        <begin position="436"/>
        <end position="476"/>
    </location>
</feature>
<feature type="compositionally biased region" description="Basic and acidic residues" evidence="1">
    <location>
        <begin position="51"/>
        <end position="63"/>
    </location>
</feature>
<feature type="region of interest" description="Disordered" evidence="1">
    <location>
        <begin position="494"/>
        <end position="638"/>
    </location>
</feature>
<dbReference type="PANTHER" id="PTHR12854">
    <property type="entry name" value="ATAXIN 2-RELATED"/>
    <property type="match status" value="1"/>
</dbReference>
<evidence type="ECO:0000256" key="1">
    <source>
        <dbReference type="SAM" id="MobiDB-lite"/>
    </source>
</evidence>
<feature type="compositionally biased region" description="Polar residues" evidence="1">
    <location>
        <begin position="64"/>
        <end position="77"/>
    </location>
</feature>
<evidence type="ECO:0000313" key="3">
    <source>
        <dbReference type="EMBL" id="CAK7356548.1"/>
    </source>
</evidence>
<proteinExistence type="predicted"/>
<dbReference type="Gene3D" id="2.30.30.100">
    <property type="match status" value="1"/>
</dbReference>
<feature type="compositionally biased region" description="Polar residues" evidence="1">
    <location>
        <begin position="618"/>
        <end position="638"/>
    </location>
</feature>
<dbReference type="Proteomes" id="UP001314170">
    <property type="component" value="Unassembled WGS sequence"/>
</dbReference>
<feature type="region of interest" description="Disordered" evidence="1">
    <location>
        <begin position="40"/>
        <end position="77"/>
    </location>
</feature>
<organism evidence="3 4">
    <name type="scientific">Dovyalis caffra</name>
    <dbReference type="NCBI Taxonomy" id="77055"/>
    <lineage>
        <taxon>Eukaryota</taxon>
        <taxon>Viridiplantae</taxon>
        <taxon>Streptophyta</taxon>
        <taxon>Embryophyta</taxon>
        <taxon>Tracheophyta</taxon>
        <taxon>Spermatophyta</taxon>
        <taxon>Magnoliopsida</taxon>
        <taxon>eudicotyledons</taxon>
        <taxon>Gunneridae</taxon>
        <taxon>Pentapetalae</taxon>
        <taxon>rosids</taxon>
        <taxon>fabids</taxon>
        <taxon>Malpighiales</taxon>
        <taxon>Salicaceae</taxon>
        <taxon>Flacourtieae</taxon>
        <taxon>Dovyalis</taxon>
    </lineage>
</organism>
<name>A0AAV1STL3_9ROSI</name>
<feature type="compositionally biased region" description="Basic and acidic residues" evidence="1">
    <location>
        <begin position="465"/>
        <end position="476"/>
    </location>
</feature>
<feature type="compositionally biased region" description="Low complexity" evidence="1">
    <location>
        <begin position="579"/>
        <end position="601"/>
    </location>
</feature>
<dbReference type="GO" id="GO:0034063">
    <property type="term" value="P:stress granule assembly"/>
    <property type="evidence" value="ECO:0007669"/>
    <property type="project" value="TreeGrafter"/>
</dbReference>
<dbReference type="InterPro" id="IPR009604">
    <property type="entry name" value="LsmAD_domain"/>
</dbReference>
<dbReference type="InterPro" id="IPR025852">
    <property type="entry name" value="SM_dom_ATX"/>
</dbReference>
<dbReference type="AlphaFoldDB" id="A0AAV1STL3"/>
<dbReference type="SMART" id="SM01272">
    <property type="entry name" value="LsmAD"/>
    <property type="match status" value="1"/>
</dbReference>
<dbReference type="EMBL" id="CAWUPB010001197">
    <property type="protein sequence ID" value="CAK7356548.1"/>
    <property type="molecule type" value="Genomic_DNA"/>
</dbReference>
<protein>
    <recommendedName>
        <fullName evidence="2">LsmAD domain-containing protein</fullName>
    </recommendedName>
</protein>
<accession>A0AAV1STL3</accession>
<dbReference type="GO" id="GO:0010494">
    <property type="term" value="C:cytoplasmic stress granule"/>
    <property type="evidence" value="ECO:0007669"/>
    <property type="project" value="TreeGrafter"/>
</dbReference>
<dbReference type="Pfam" id="PF06741">
    <property type="entry name" value="LsmAD"/>
    <property type="match status" value="1"/>
</dbReference>
<reference evidence="3 4" key="1">
    <citation type="submission" date="2024-01" db="EMBL/GenBank/DDBJ databases">
        <authorList>
            <person name="Waweru B."/>
        </authorList>
    </citation>
    <scope>NUCLEOTIDE SEQUENCE [LARGE SCALE GENOMIC DNA]</scope>
</reference>
<keyword evidence="4" id="KW-1185">Reference proteome</keyword>
<evidence type="ECO:0000313" key="4">
    <source>
        <dbReference type="Proteomes" id="UP001314170"/>
    </source>
</evidence>
<feature type="domain" description="LsmAD" evidence="2">
    <location>
        <begin position="299"/>
        <end position="370"/>
    </location>
</feature>
<dbReference type="PANTHER" id="PTHR12854:SF7">
    <property type="entry name" value="ATAXIN-2 HOMOLOG"/>
    <property type="match status" value="1"/>
</dbReference>
<dbReference type="GO" id="GO:0003729">
    <property type="term" value="F:mRNA binding"/>
    <property type="evidence" value="ECO:0007669"/>
    <property type="project" value="TreeGrafter"/>
</dbReference>
<gene>
    <name evidence="3" type="ORF">DCAF_LOCUS26821</name>
</gene>